<keyword evidence="2" id="KW-1185">Reference proteome</keyword>
<proteinExistence type="predicted"/>
<evidence type="ECO:0000313" key="2">
    <source>
        <dbReference type="Proteomes" id="UP000265520"/>
    </source>
</evidence>
<accession>A0A392TL37</accession>
<reference evidence="1 2" key="1">
    <citation type="journal article" date="2018" name="Front. Plant Sci.">
        <title>Red Clover (Trifolium pratense) and Zigzag Clover (T. medium) - A Picture of Genomic Similarities and Differences.</title>
        <authorList>
            <person name="Dluhosova J."/>
            <person name="Istvanek J."/>
            <person name="Nedelnik J."/>
            <person name="Repkova J."/>
        </authorList>
    </citation>
    <scope>NUCLEOTIDE SEQUENCE [LARGE SCALE GENOMIC DNA]</scope>
    <source>
        <strain evidence="2">cv. 10/8</strain>
        <tissue evidence="1">Leaf</tissue>
    </source>
</reference>
<dbReference type="EMBL" id="LXQA010594547">
    <property type="protein sequence ID" value="MCI61157.1"/>
    <property type="molecule type" value="Genomic_DNA"/>
</dbReference>
<organism evidence="1 2">
    <name type="scientific">Trifolium medium</name>
    <dbReference type="NCBI Taxonomy" id="97028"/>
    <lineage>
        <taxon>Eukaryota</taxon>
        <taxon>Viridiplantae</taxon>
        <taxon>Streptophyta</taxon>
        <taxon>Embryophyta</taxon>
        <taxon>Tracheophyta</taxon>
        <taxon>Spermatophyta</taxon>
        <taxon>Magnoliopsida</taxon>
        <taxon>eudicotyledons</taxon>
        <taxon>Gunneridae</taxon>
        <taxon>Pentapetalae</taxon>
        <taxon>rosids</taxon>
        <taxon>fabids</taxon>
        <taxon>Fabales</taxon>
        <taxon>Fabaceae</taxon>
        <taxon>Papilionoideae</taxon>
        <taxon>50 kb inversion clade</taxon>
        <taxon>NPAAA clade</taxon>
        <taxon>Hologalegina</taxon>
        <taxon>IRL clade</taxon>
        <taxon>Trifolieae</taxon>
        <taxon>Trifolium</taxon>
    </lineage>
</organism>
<dbReference type="AlphaFoldDB" id="A0A392TL37"/>
<protein>
    <submittedName>
        <fullName evidence="1">Uncharacterized protein</fullName>
    </submittedName>
</protein>
<evidence type="ECO:0000313" key="1">
    <source>
        <dbReference type="EMBL" id="MCI61157.1"/>
    </source>
</evidence>
<feature type="non-terminal residue" evidence="1">
    <location>
        <position position="59"/>
    </location>
</feature>
<name>A0A392TL37_9FABA</name>
<dbReference type="Proteomes" id="UP000265520">
    <property type="component" value="Unassembled WGS sequence"/>
</dbReference>
<sequence>MQKDFVGVVKKSGMSYNIQEIFHSQGYFGDKVTPLGANLVLLEGREEGEVQALLEEAKG</sequence>
<comment type="caution">
    <text evidence="1">The sequence shown here is derived from an EMBL/GenBank/DDBJ whole genome shotgun (WGS) entry which is preliminary data.</text>
</comment>